<dbReference type="InterPro" id="IPR052081">
    <property type="entry name" value="Dispatched_Hh_regulator"/>
</dbReference>
<dbReference type="EMBL" id="CAXAMM010003002">
    <property type="protein sequence ID" value="CAK8998148.1"/>
    <property type="molecule type" value="Genomic_DNA"/>
</dbReference>
<evidence type="ECO:0000256" key="3">
    <source>
        <dbReference type="ARBA" id="ARBA00022989"/>
    </source>
</evidence>
<dbReference type="InterPro" id="IPR053958">
    <property type="entry name" value="HMGCR/SNAP/NPC1-like_SSD"/>
</dbReference>
<feature type="transmembrane region" description="Helical" evidence="7">
    <location>
        <begin position="646"/>
        <end position="668"/>
    </location>
</feature>
<dbReference type="InterPro" id="IPR000731">
    <property type="entry name" value="SSD"/>
</dbReference>
<feature type="transmembrane region" description="Helical" evidence="7">
    <location>
        <begin position="541"/>
        <end position="563"/>
    </location>
</feature>
<reference evidence="9 10" key="1">
    <citation type="submission" date="2024-02" db="EMBL/GenBank/DDBJ databases">
        <authorList>
            <person name="Chen Y."/>
            <person name="Shah S."/>
            <person name="Dougan E. K."/>
            <person name="Thang M."/>
            <person name="Chan C."/>
        </authorList>
    </citation>
    <scope>NUCLEOTIDE SEQUENCE [LARGE SCALE GENOMIC DNA]</scope>
</reference>
<keyword evidence="4 7" id="KW-0472">Membrane</keyword>
<dbReference type="Proteomes" id="UP001642464">
    <property type="component" value="Unassembled WGS sequence"/>
</dbReference>
<keyword evidence="5" id="KW-0325">Glycoprotein</keyword>
<comment type="subcellular location">
    <subcellularLocation>
        <location evidence="1">Membrane</location>
        <topology evidence="1">Multi-pass membrane protein</topology>
    </subcellularLocation>
</comment>
<proteinExistence type="inferred from homology"/>
<dbReference type="Gene3D" id="1.20.1640.10">
    <property type="entry name" value="Multidrug efflux transporter AcrB transmembrane domain"/>
    <property type="match status" value="2"/>
</dbReference>
<name>A0ABP0I9R4_9DINO</name>
<evidence type="ECO:0000256" key="5">
    <source>
        <dbReference type="ARBA" id="ARBA00023180"/>
    </source>
</evidence>
<evidence type="ECO:0000256" key="2">
    <source>
        <dbReference type="ARBA" id="ARBA00022692"/>
    </source>
</evidence>
<feature type="transmembrane region" description="Helical" evidence="7">
    <location>
        <begin position="674"/>
        <end position="703"/>
    </location>
</feature>
<dbReference type="SUPFAM" id="SSF82866">
    <property type="entry name" value="Multidrug efflux transporter AcrB transmembrane domain"/>
    <property type="match status" value="2"/>
</dbReference>
<keyword evidence="2 7" id="KW-0812">Transmembrane</keyword>
<feature type="transmembrane region" description="Helical" evidence="7">
    <location>
        <begin position="1146"/>
        <end position="1169"/>
    </location>
</feature>
<feature type="transmembrane region" description="Helical" evidence="7">
    <location>
        <begin position="1246"/>
        <end position="1270"/>
    </location>
</feature>
<accession>A0ABP0I9R4</accession>
<evidence type="ECO:0000313" key="9">
    <source>
        <dbReference type="EMBL" id="CAK8998148.1"/>
    </source>
</evidence>
<keyword evidence="3 7" id="KW-1133">Transmembrane helix</keyword>
<comment type="similarity">
    <text evidence="6">Belongs to the dispatched family.</text>
</comment>
<feature type="transmembrane region" description="Helical" evidence="7">
    <location>
        <begin position="570"/>
        <end position="594"/>
    </location>
</feature>
<protein>
    <submittedName>
        <fullName evidence="9">Protein dispatched homolog 1 (Protein chameleon)</fullName>
    </submittedName>
</protein>
<evidence type="ECO:0000256" key="1">
    <source>
        <dbReference type="ARBA" id="ARBA00004141"/>
    </source>
</evidence>
<gene>
    <name evidence="9" type="ORF">SCF082_LOCUS5509</name>
</gene>
<dbReference type="PROSITE" id="PS50156">
    <property type="entry name" value="SSD"/>
    <property type="match status" value="1"/>
</dbReference>
<evidence type="ECO:0000256" key="7">
    <source>
        <dbReference type="SAM" id="Phobius"/>
    </source>
</evidence>
<dbReference type="PANTHER" id="PTHR45951:SF7">
    <property type="entry name" value="SSD DOMAIN-CONTAINING PROTEIN"/>
    <property type="match status" value="1"/>
</dbReference>
<sequence>MANLVGEAVNVDNSDAPVVTGAPVANDKHPGAAYAPGPTLAAAEANLKPCCWEVCLMGDCKIAGTKIGPCFACWGFFLVGWFFTFAFISEVMRQGTDIFSFEDPAVKTSVLVQEYYGLQAALGERPGCRDSAHKTEEACTADVNCVWESSPRGGGRCEDKECPGEPPKPRQAPLYLDFLPAFISVIYEAQGENANILDDDVLQVIMDYERELFTDVGGAELNYNNEKRPSPWNEDWCLMSYPQLPMGSPKCASGVGPAHMFSMNADGRAATKQQILDGHSFLGGGALACMCGDSDTCTICNEDGTVKGLAGVNPMTLMSNFSAALAVLSQWPTSVSTCILNFATNLENTMATMTTTTTTTTTTTSVDPFLATCAADAPRGPAMDLSNTQAYLGGVFAMVTAQCASGNSCMLSPPGTSAVCASSAYYPATDATGLVNAEEKSKILENLCNPSLPLWFNAKNTFLPTSFDCEAKTSKYALSRFFAGAPSENQEEEAKKFREGYVEVRGGWFAKAAQLEAKYERTHGTKLRIMLFSGATLIAQYLQILAIDGFLSLGSLISVWAYMWLMLESVFLASCGMFEIVFSLPVGMSLWVIILRQKVFWYQMLVIYMILGIGADDVFILYDAWLQSEHVEGIKESKSQRFVWAYRRSAMAMLVTTLTTCGSFVIGATSPLPLVQSFCIFAAVVVLVDYLFCISFFASAILVYEEWMKGYGCCCSCCGLEVRAPGTCLGPGCCWGGIRSCFTCCGRSWRLMPKPPAPGAPPEKRAMERFFSGPVFRFYQRYKILLIVFWLVVVVSMSACAGALLRTAKKQAPIGRENIDVIKGSEILFSEFEFSPTPETVSIGFGIDEADPVTWGATNNENDANYGGVSAINLKKPEQQKELLALCAAPDLGQDAADTRCSTRACLVRGSPLNITCAAQAKAWELHGIYVRDSETCVTGRYCWMEDFKYFWAHKQGNNCQGRHSDMTSCAGDTGCTWSTENSVCYSATSPSSYPVDGIPETEFLTLLSTMSTADASMTEFEHYMDEKYKYLRTINRRYEADFHGRYTGVRMNGLKTEVMFAWISFNATFPRENTVDEADLWYSRWQTFKETHAPTLGGFQTTDLYLFLVTQREMVKAATMGIGLSLLVAFLVLLATTCNWWSSSLGLVCIICITATFLGVVPLLGWSLGENECIFMIATVGLSVDYTVHLLHAYDNAPVDSRLGRAHAALEEMGISVANSAITTLFAAALLFACGFYFFFQFGGFIFMVIGLSILMSTNLLMPLLMLVGPEGSQGRCCRRKKYSTVVKMSSTE</sequence>
<feature type="domain" description="SSD" evidence="8">
    <location>
        <begin position="572"/>
        <end position="703"/>
    </location>
</feature>
<dbReference type="PANTHER" id="PTHR45951">
    <property type="entry name" value="PROTEIN DISPATCHED-RELATED"/>
    <property type="match status" value="1"/>
</dbReference>
<feature type="transmembrane region" description="Helical" evidence="7">
    <location>
        <begin position="1118"/>
        <end position="1139"/>
    </location>
</feature>
<feature type="transmembrane region" description="Helical" evidence="7">
    <location>
        <begin position="784"/>
        <end position="805"/>
    </location>
</feature>
<organism evidence="9 10">
    <name type="scientific">Durusdinium trenchii</name>
    <dbReference type="NCBI Taxonomy" id="1381693"/>
    <lineage>
        <taxon>Eukaryota</taxon>
        <taxon>Sar</taxon>
        <taxon>Alveolata</taxon>
        <taxon>Dinophyceae</taxon>
        <taxon>Suessiales</taxon>
        <taxon>Symbiodiniaceae</taxon>
        <taxon>Durusdinium</taxon>
    </lineage>
</organism>
<dbReference type="Pfam" id="PF12349">
    <property type="entry name" value="Sterol-sensing"/>
    <property type="match status" value="1"/>
</dbReference>
<evidence type="ECO:0000256" key="4">
    <source>
        <dbReference type="ARBA" id="ARBA00023136"/>
    </source>
</evidence>
<keyword evidence="10" id="KW-1185">Reference proteome</keyword>
<evidence type="ECO:0000256" key="6">
    <source>
        <dbReference type="ARBA" id="ARBA00038046"/>
    </source>
</evidence>
<feature type="transmembrane region" description="Helical" evidence="7">
    <location>
        <begin position="600"/>
        <end position="625"/>
    </location>
</feature>
<comment type="caution">
    <text evidence="9">The sequence shown here is derived from an EMBL/GenBank/DDBJ whole genome shotgun (WGS) entry which is preliminary data.</text>
</comment>
<evidence type="ECO:0000259" key="8">
    <source>
        <dbReference type="PROSITE" id="PS50156"/>
    </source>
</evidence>
<feature type="transmembrane region" description="Helical" evidence="7">
    <location>
        <begin position="67"/>
        <end position="88"/>
    </location>
</feature>
<feature type="transmembrane region" description="Helical" evidence="7">
    <location>
        <begin position="1216"/>
        <end position="1240"/>
    </location>
</feature>
<evidence type="ECO:0000313" key="10">
    <source>
        <dbReference type="Proteomes" id="UP001642464"/>
    </source>
</evidence>